<dbReference type="GO" id="GO:0140078">
    <property type="term" value="F:class I DNA-(apurinic or apyrimidinic site) endonuclease activity"/>
    <property type="evidence" value="ECO:0007669"/>
    <property type="project" value="UniProtKB-EC"/>
</dbReference>
<comment type="caution">
    <text evidence="25">The sequence shown here is derived from an EMBL/GenBank/DDBJ whole genome shotgun (WGS) entry which is preliminary data.</text>
</comment>
<evidence type="ECO:0000256" key="5">
    <source>
        <dbReference type="ARBA" id="ARBA00020020"/>
    </source>
</evidence>
<dbReference type="RefSeq" id="WP_114833460.1">
    <property type="nucleotide sequence ID" value="NZ_LR699114.1"/>
</dbReference>
<dbReference type="PRINTS" id="PR00870">
    <property type="entry name" value="DNAPOLXBETA"/>
</dbReference>
<dbReference type="GO" id="GO:0008270">
    <property type="term" value="F:zinc ion binding"/>
    <property type="evidence" value="ECO:0007669"/>
    <property type="project" value="TreeGrafter"/>
</dbReference>
<evidence type="ECO:0000259" key="22">
    <source>
        <dbReference type="SMART" id="SM00278"/>
    </source>
</evidence>
<dbReference type="SMART" id="SM00483">
    <property type="entry name" value="POLXc"/>
    <property type="match status" value="1"/>
</dbReference>
<dbReference type="InterPro" id="IPR027421">
    <property type="entry name" value="DNA_pol_lamdba_lyase_dom_sf"/>
</dbReference>
<evidence type="ECO:0000256" key="12">
    <source>
        <dbReference type="ARBA" id="ARBA00022843"/>
    </source>
</evidence>
<evidence type="ECO:0000256" key="7">
    <source>
        <dbReference type="ARBA" id="ARBA00022634"/>
    </source>
</evidence>
<comment type="catalytic activity">
    <reaction evidence="19">
        <text>a 5'-end 2'-deoxyribose-2'-deoxyribonucleotide-DNA = (2E,4S)-4-hydroxypenten-2-al-5-phosphate + a 5'-end 5'-phospho-2'-deoxyribonucleoside-DNA + H(+)</text>
        <dbReference type="Rhea" id="RHEA:76255"/>
        <dbReference type="Rhea" id="RHEA-COMP:13180"/>
        <dbReference type="Rhea" id="RHEA-COMP:18657"/>
        <dbReference type="ChEBI" id="CHEBI:15378"/>
        <dbReference type="ChEBI" id="CHEBI:136412"/>
        <dbReference type="ChEBI" id="CHEBI:195194"/>
        <dbReference type="ChEBI" id="CHEBI:195195"/>
    </reaction>
</comment>
<dbReference type="GO" id="GO:0042578">
    <property type="term" value="F:phosphoric ester hydrolase activity"/>
    <property type="evidence" value="ECO:0007669"/>
    <property type="project" value="TreeGrafter"/>
</dbReference>
<evidence type="ECO:0000256" key="6">
    <source>
        <dbReference type="ARBA" id="ARBA00022481"/>
    </source>
</evidence>
<evidence type="ECO:0000256" key="11">
    <source>
        <dbReference type="ARBA" id="ARBA00022763"/>
    </source>
</evidence>
<dbReference type="Gene3D" id="3.30.460.10">
    <property type="entry name" value="Beta Polymerase, domain 2"/>
    <property type="match status" value="1"/>
</dbReference>
<dbReference type="CDD" id="cd07436">
    <property type="entry name" value="PHP_PolX"/>
    <property type="match status" value="1"/>
</dbReference>
<evidence type="ECO:0000256" key="13">
    <source>
        <dbReference type="ARBA" id="ARBA00022932"/>
    </source>
</evidence>
<feature type="domain" description="Polymerase/histidinol phosphatase N-terminal" evidence="23">
    <location>
        <begin position="340"/>
        <end position="419"/>
    </location>
</feature>
<dbReference type="InterPro" id="IPR010996">
    <property type="entry name" value="HHH_MUS81"/>
</dbReference>
<dbReference type="EC" id="4.2.99.18" evidence="4"/>
<dbReference type="Pfam" id="PF14716">
    <property type="entry name" value="HHH_8"/>
    <property type="match status" value="1"/>
</dbReference>
<evidence type="ECO:0000313" key="26">
    <source>
        <dbReference type="Proteomes" id="UP000254720"/>
    </source>
</evidence>
<evidence type="ECO:0000256" key="4">
    <source>
        <dbReference type="ARBA" id="ARBA00012720"/>
    </source>
</evidence>
<accession>A0A370GYD0</accession>
<keyword evidence="15" id="KW-0234">DNA repair</keyword>
<evidence type="ECO:0000256" key="1">
    <source>
        <dbReference type="ARBA" id="ARBA00001946"/>
    </source>
</evidence>
<keyword evidence="10" id="KW-0235">DNA replication</keyword>
<dbReference type="InterPro" id="IPR003583">
    <property type="entry name" value="Hlx-hairpin-Hlx_DNA-bd_motif"/>
</dbReference>
<dbReference type="Gene3D" id="3.20.20.140">
    <property type="entry name" value="Metal-dependent hydrolases"/>
    <property type="match status" value="1"/>
</dbReference>
<evidence type="ECO:0000256" key="14">
    <source>
        <dbReference type="ARBA" id="ARBA00023053"/>
    </source>
</evidence>
<evidence type="ECO:0000256" key="16">
    <source>
        <dbReference type="ARBA" id="ARBA00035717"/>
    </source>
</evidence>
<feature type="domain" description="Helix-hairpin-helix DNA-binding motif class 1" evidence="22">
    <location>
        <begin position="54"/>
        <end position="73"/>
    </location>
</feature>
<dbReference type="SMART" id="SM00278">
    <property type="entry name" value="HhH1"/>
    <property type="match status" value="3"/>
</dbReference>
<dbReference type="PIRSF" id="PIRSF005047">
    <property type="entry name" value="UCP005047_YshC"/>
    <property type="match status" value="1"/>
</dbReference>
<dbReference type="InterPro" id="IPR043519">
    <property type="entry name" value="NT_sf"/>
</dbReference>
<dbReference type="GO" id="GO:0003887">
    <property type="term" value="F:DNA-directed DNA polymerase activity"/>
    <property type="evidence" value="ECO:0007669"/>
    <property type="project" value="UniProtKB-KW"/>
</dbReference>
<sequence length="572" mass="64868">MPIHNLEVAQKFNKLANLLEIQGANPFRIRAYRNAARVIDSLSKDIADMIAEKEDLTELPGIGEDLAEKIKTIIKTGELPLLKQVEKRIPSVLSELLEVEGLGPMRVKMLYKNLKIKSIEDLKTAIKKGRVRKLAGFGEKTEKKILQGITHRYEYAKRNRLADTFSIVDSLIRHLKRDKTVKQVECAGSFRRRKETVGDLDILATAEDGKKTVEHFIKFEEIAEIISRGPTRSTVRLRSGIQVDLRVVPETSYGSALLYFTGSKEHNIAIRKIAVQKKLKINEYGVFKGKKQIAGKTEEDVYRQINLPYIAPELREDRGEIQAAQKKQLPQLITLESIRGDLHCHTSATDGNADLAAMAKAAEELGYTYLAITDHSQRMSMTHGFDKKAILAQIKAIDKLNEKMKKLVILKSIEMDILEDGSLDLPDEVLKELDLTVCSIHSKFNLPQKKQTERLIRAMDNIYFTILAHPTGRLINQREAYAINIEQVMQAAKERGCILEVNAQPDRLDLNDIYCKMAKEMGIKLAINTDAHSVSQLDYMKFGVFQARRGWLEKSDVINTLPLQALKKLFKR</sequence>
<evidence type="ECO:0000256" key="18">
    <source>
        <dbReference type="ARBA" id="ARBA00044632"/>
    </source>
</evidence>
<gene>
    <name evidence="25" type="ORF">C8D86_10283</name>
</gene>
<keyword evidence="11" id="KW-0227">DNA damage</keyword>
<dbReference type="InterPro" id="IPR004013">
    <property type="entry name" value="PHP_dom"/>
</dbReference>
<dbReference type="InterPro" id="IPR002054">
    <property type="entry name" value="DNA-dir_DNA_pol_X"/>
</dbReference>
<dbReference type="InterPro" id="IPR050243">
    <property type="entry name" value="PHP_phosphatase"/>
</dbReference>
<dbReference type="GO" id="GO:0003677">
    <property type="term" value="F:DNA binding"/>
    <property type="evidence" value="ECO:0007669"/>
    <property type="project" value="InterPro"/>
</dbReference>
<evidence type="ECO:0000256" key="8">
    <source>
        <dbReference type="ARBA" id="ARBA00022679"/>
    </source>
</evidence>
<evidence type="ECO:0000256" key="19">
    <source>
        <dbReference type="ARBA" id="ARBA00044678"/>
    </source>
</evidence>
<dbReference type="SUPFAM" id="SSF47802">
    <property type="entry name" value="DNA polymerase beta, N-terminal domain-like"/>
    <property type="match status" value="1"/>
</dbReference>
<comment type="subcellular location">
    <subcellularLocation>
        <location evidence="2">Cytoplasm</location>
    </subcellularLocation>
</comment>
<dbReference type="Gene3D" id="3.30.210.10">
    <property type="entry name" value="DNA polymerase, thumb domain"/>
    <property type="match status" value="1"/>
</dbReference>
<comment type="catalytic activity">
    <reaction evidence="21">
        <text>DNA(n) + a 2'-deoxyribonucleoside 5'-triphosphate = DNA(n+1) + diphosphate</text>
        <dbReference type="Rhea" id="RHEA:22508"/>
        <dbReference type="Rhea" id="RHEA-COMP:17339"/>
        <dbReference type="Rhea" id="RHEA-COMP:17340"/>
        <dbReference type="ChEBI" id="CHEBI:33019"/>
        <dbReference type="ChEBI" id="CHEBI:61560"/>
        <dbReference type="ChEBI" id="CHEBI:173112"/>
        <dbReference type="EC" id="2.7.7.7"/>
    </reaction>
</comment>
<feature type="domain" description="Helix-hairpin-helix DNA-binding motif class 1" evidence="22">
    <location>
        <begin position="129"/>
        <end position="148"/>
    </location>
</feature>
<evidence type="ECO:0000313" key="25">
    <source>
        <dbReference type="EMBL" id="RDI48655.1"/>
    </source>
</evidence>
<dbReference type="InterPro" id="IPR003141">
    <property type="entry name" value="Pol/His_phosphatase_N"/>
</dbReference>
<dbReference type="SMART" id="SM00481">
    <property type="entry name" value="POLIIIAc"/>
    <property type="match status" value="1"/>
</dbReference>
<evidence type="ECO:0000256" key="15">
    <source>
        <dbReference type="ARBA" id="ARBA00023204"/>
    </source>
</evidence>
<keyword evidence="13" id="KW-0239">DNA-directed DNA polymerase</keyword>
<dbReference type="FunFam" id="3.20.20.140:FF:000047">
    <property type="entry name" value="PHP domain-containing protein"/>
    <property type="match status" value="1"/>
</dbReference>
<keyword evidence="6" id="KW-0488">Methylation</keyword>
<dbReference type="Proteomes" id="UP000254720">
    <property type="component" value="Unassembled WGS sequence"/>
</dbReference>
<dbReference type="SUPFAM" id="SSF81301">
    <property type="entry name" value="Nucleotidyltransferase"/>
    <property type="match status" value="1"/>
</dbReference>
<dbReference type="Pfam" id="PF14791">
    <property type="entry name" value="DNA_pol_B_thumb"/>
    <property type="match status" value="1"/>
</dbReference>
<dbReference type="Pfam" id="PF14792">
    <property type="entry name" value="DNA_pol_B_palm"/>
    <property type="match status" value="1"/>
</dbReference>
<keyword evidence="7" id="KW-0237">DNA synthesis</keyword>
<dbReference type="Gene3D" id="1.10.150.20">
    <property type="entry name" value="5' to 3' exonuclease, C-terminal subdomain"/>
    <property type="match status" value="1"/>
</dbReference>
<dbReference type="InterPro" id="IPR047967">
    <property type="entry name" value="PolX_PHP"/>
</dbReference>
<dbReference type="NCBIfam" id="NF006375">
    <property type="entry name" value="PRK08609.1"/>
    <property type="match status" value="1"/>
</dbReference>
<keyword evidence="12" id="KW-0832">Ubl conjugation</keyword>
<evidence type="ECO:0000256" key="20">
    <source>
        <dbReference type="ARBA" id="ARBA00045548"/>
    </source>
</evidence>
<keyword evidence="8" id="KW-0808">Transferase</keyword>
<evidence type="ECO:0000256" key="9">
    <source>
        <dbReference type="ARBA" id="ARBA00022695"/>
    </source>
</evidence>
<dbReference type="PANTHER" id="PTHR36928:SF1">
    <property type="entry name" value="PHOSPHATASE YCDX-RELATED"/>
    <property type="match status" value="1"/>
</dbReference>
<dbReference type="Pfam" id="PF14520">
    <property type="entry name" value="HHH_5"/>
    <property type="match status" value="1"/>
</dbReference>
<dbReference type="InterPro" id="IPR016195">
    <property type="entry name" value="Pol/histidinol_Pase-like"/>
</dbReference>
<dbReference type="SUPFAM" id="SSF158702">
    <property type="entry name" value="Sec63 N-terminal domain-like"/>
    <property type="match status" value="1"/>
</dbReference>
<proteinExistence type="predicted"/>
<dbReference type="PANTHER" id="PTHR36928">
    <property type="entry name" value="PHOSPHATASE YCDX-RELATED"/>
    <property type="match status" value="1"/>
</dbReference>
<evidence type="ECO:0000256" key="17">
    <source>
        <dbReference type="ARBA" id="ARBA00035726"/>
    </source>
</evidence>
<dbReference type="GO" id="GO:0005829">
    <property type="term" value="C:cytosol"/>
    <property type="evidence" value="ECO:0007669"/>
    <property type="project" value="TreeGrafter"/>
</dbReference>
<comment type="cofactor">
    <cofactor evidence="1">
        <name>Mg(2+)</name>
        <dbReference type="ChEBI" id="CHEBI:18420"/>
    </cofactor>
</comment>
<dbReference type="InterPro" id="IPR029398">
    <property type="entry name" value="PolB_thumb"/>
</dbReference>
<name>A0A370GYD0_9COXI</name>
<dbReference type="InterPro" id="IPR028207">
    <property type="entry name" value="DNA_pol_B_palm_palm"/>
</dbReference>
<evidence type="ECO:0000256" key="21">
    <source>
        <dbReference type="ARBA" id="ARBA00049244"/>
    </source>
</evidence>
<dbReference type="EMBL" id="QQAX01000002">
    <property type="protein sequence ID" value="RDI48655.1"/>
    <property type="molecule type" value="Genomic_DNA"/>
</dbReference>
<keyword evidence="14" id="KW-0915">Sodium</keyword>
<evidence type="ECO:0000259" key="24">
    <source>
        <dbReference type="SMART" id="SM00483"/>
    </source>
</evidence>
<dbReference type="GO" id="GO:0006281">
    <property type="term" value="P:DNA repair"/>
    <property type="evidence" value="ECO:0007669"/>
    <property type="project" value="UniProtKB-KW"/>
</dbReference>
<comment type="function">
    <text evidence="20">Repair polymerase that plays a key role in base-excision repair. During this process, the damaged base is excised by specific DNA glycosylases, the DNA backbone is nicked at the abasic site by an apurinic/apyrimidic (AP) endonuclease, and POLB removes 5'-deoxyribose-phosphate from the preincised AP site acting as a 5'-deoxyribose-phosphate lyase (5'-dRP lyase); through its DNA polymerase activity, it adds one nucleotide to the 3' end of the arising single-nucleotide gap. Conducts 'gap-filling' DNA synthesis in a stepwise distributive fashion rather than in a processive fashion as for other DNA polymerases. It is also able to cleave sugar-phosphate bonds 3' to an intact AP site, acting as an AP lyase.</text>
</comment>
<protein>
    <recommendedName>
        <fullName evidence="5">DNA polymerase beta</fullName>
        <ecNumber evidence="3">2.7.7.7</ecNumber>
        <ecNumber evidence="4">4.2.99.18</ecNumber>
    </recommendedName>
    <alternativeName>
        <fullName evidence="16">5'-deoxyribose-phosphate lyase</fullName>
    </alternativeName>
    <alternativeName>
        <fullName evidence="17">AP lyase</fullName>
    </alternativeName>
</protein>
<evidence type="ECO:0000256" key="3">
    <source>
        <dbReference type="ARBA" id="ARBA00012417"/>
    </source>
</evidence>
<dbReference type="Gene3D" id="1.10.150.110">
    <property type="entry name" value="DNA polymerase beta, N-terminal domain-like"/>
    <property type="match status" value="1"/>
</dbReference>
<reference evidence="25 26" key="1">
    <citation type="submission" date="2018-07" db="EMBL/GenBank/DDBJ databases">
        <title>Genomic Encyclopedia of Type Strains, Phase IV (KMG-IV): sequencing the most valuable type-strain genomes for metagenomic binning, comparative biology and taxonomic classification.</title>
        <authorList>
            <person name="Goeker M."/>
        </authorList>
    </citation>
    <scope>NUCLEOTIDE SEQUENCE [LARGE SCALE GENOMIC DNA]</scope>
    <source>
        <strain evidence="25 26">DSM 16500</strain>
    </source>
</reference>
<feature type="domain" description="DNA-directed DNA polymerase X" evidence="24">
    <location>
        <begin position="3"/>
        <end position="316"/>
    </location>
</feature>
<dbReference type="EC" id="2.7.7.7" evidence="3"/>
<evidence type="ECO:0000256" key="2">
    <source>
        <dbReference type="ARBA" id="ARBA00004496"/>
    </source>
</evidence>
<dbReference type="AlphaFoldDB" id="A0A370GYD0"/>
<keyword evidence="9" id="KW-0548">Nucleotidyltransferase</keyword>
<dbReference type="InterPro" id="IPR002008">
    <property type="entry name" value="DNA_pol_X_beta-like"/>
</dbReference>
<dbReference type="SUPFAM" id="SSF89550">
    <property type="entry name" value="PHP domain-like"/>
    <property type="match status" value="1"/>
</dbReference>
<dbReference type="CDD" id="cd00141">
    <property type="entry name" value="NT_POLXc"/>
    <property type="match status" value="1"/>
</dbReference>
<dbReference type="OrthoDB" id="9808747at2"/>
<feature type="domain" description="Helix-hairpin-helix DNA-binding motif class 1" evidence="22">
    <location>
        <begin position="94"/>
        <end position="113"/>
    </location>
</feature>
<evidence type="ECO:0000256" key="10">
    <source>
        <dbReference type="ARBA" id="ARBA00022705"/>
    </source>
</evidence>
<keyword evidence="26" id="KW-1185">Reference proteome</keyword>
<dbReference type="Pfam" id="PF02811">
    <property type="entry name" value="PHP"/>
    <property type="match status" value="1"/>
</dbReference>
<organism evidence="25 26">
    <name type="scientific">Aquicella lusitana</name>
    <dbReference type="NCBI Taxonomy" id="254246"/>
    <lineage>
        <taxon>Bacteria</taxon>
        <taxon>Pseudomonadati</taxon>
        <taxon>Pseudomonadota</taxon>
        <taxon>Gammaproteobacteria</taxon>
        <taxon>Legionellales</taxon>
        <taxon>Coxiellaceae</taxon>
        <taxon>Aquicella</taxon>
    </lineage>
</organism>
<dbReference type="InterPro" id="IPR037160">
    <property type="entry name" value="DNA_Pol_thumb_sf"/>
</dbReference>
<evidence type="ECO:0000259" key="23">
    <source>
        <dbReference type="SMART" id="SM00481"/>
    </source>
</evidence>
<comment type="catalytic activity">
    <reaction evidence="18">
        <text>2'-deoxyribonucleotide-(2'-deoxyribose 5'-phosphate)-2'-deoxyribonucleotide-DNA = a 3'-end 2'-deoxyribonucleotide-(2,3-dehydro-2,3-deoxyribose 5'-phosphate)-DNA + a 5'-end 5'-phospho-2'-deoxyribonucleoside-DNA + H(+)</text>
        <dbReference type="Rhea" id="RHEA:66592"/>
        <dbReference type="Rhea" id="RHEA-COMP:13180"/>
        <dbReference type="Rhea" id="RHEA-COMP:16897"/>
        <dbReference type="Rhea" id="RHEA-COMP:17067"/>
        <dbReference type="ChEBI" id="CHEBI:15378"/>
        <dbReference type="ChEBI" id="CHEBI:136412"/>
        <dbReference type="ChEBI" id="CHEBI:157695"/>
        <dbReference type="ChEBI" id="CHEBI:167181"/>
        <dbReference type="EC" id="4.2.99.18"/>
    </reaction>
</comment>
<dbReference type="InterPro" id="IPR022311">
    <property type="entry name" value="PolX-like"/>
</dbReference>